<dbReference type="Proteomes" id="UP000198251">
    <property type="component" value="Chromosome I"/>
</dbReference>
<sequence length="189" mass="20438">MRKLLNALGAALALGLALGLTPTPANAAAPAMPSDTAGQLTMAEMITEDSTFIDAATLAAIGCGQVCDYKNPASYRIYYNSCTTCYYYCADDAITPSPLANYDKRTSSASIELRYSPRCRTAWARTTWGASYFYVESRYLSGSHRATAGFTKEDYGTNYTAMLNDADLQARACMPNHGPVTGTLCTSWY</sequence>
<dbReference type="Pfam" id="PF10901">
    <property type="entry name" value="DUF2690"/>
    <property type="match status" value="1"/>
</dbReference>
<feature type="signal peptide" evidence="1">
    <location>
        <begin position="1"/>
        <end position="27"/>
    </location>
</feature>
<feature type="chain" id="PRO_5008716665" description="DUF2690 domain-containing protein" evidence="1">
    <location>
        <begin position="28"/>
        <end position="189"/>
    </location>
</feature>
<dbReference type="EMBL" id="LT607733">
    <property type="protein sequence ID" value="SCG19338.1"/>
    <property type="molecule type" value="Genomic_DNA"/>
</dbReference>
<evidence type="ECO:0000313" key="3">
    <source>
        <dbReference type="Proteomes" id="UP000198251"/>
    </source>
</evidence>
<keyword evidence="1" id="KW-0732">Signal</keyword>
<dbReference type="AlphaFoldDB" id="A0A1C5GHU7"/>
<dbReference type="GeneID" id="95805353"/>
<name>A0A1C5GHU7_MICEH</name>
<gene>
    <name evidence="2" type="ORF">GA0070610_5708</name>
</gene>
<reference evidence="2 3" key="1">
    <citation type="submission" date="2016-06" db="EMBL/GenBank/DDBJ databases">
        <authorList>
            <person name="Kjaerup R.B."/>
            <person name="Dalgaard T.S."/>
            <person name="Juul-Madsen H.R."/>
        </authorList>
    </citation>
    <scope>NUCLEOTIDE SEQUENCE [LARGE SCALE GENOMIC DNA]</scope>
    <source>
        <strain evidence="2 3">DSM 43913</strain>
    </source>
</reference>
<accession>A0A1C5GHU7</accession>
<proteinExistence type="predicted"/>
<evidence type="ECO:0008006" key="4">
    <source>
        <dbReference type="Google" id="ProtNLM"/>
    </source>
</evidence>
<keyword evidence="3" id="KW-1185">Reference proteome</keyword>
<dbReference type="InterPro" id="IPR021224">
    <property type="entry name" value="DUF2690"/>
</dbReference>
<organism evidence="2 3">
    <name type="scientific">Micromonospora echinofusca</name>
    <dbReference type="NCBI Taxonomy" id="47858"/>
    <lineage>
        <taxon>Bacteria</taxon>
        <taxon>Bacillati</taxon>
        <taxon>Actinomycetota</taxon>
        <taxon>Actinomycetes</taxon>
        <taxon>Micromonosporales</taxon>
        <taxon>Micromonosporaceae</taxon>
        <taxon>Micromonospora</taxon>
    </lineage>
</organism>
<evidence type="ECO:0000313" key="2">
    <source>
        <dbReference type="EMBL" id="SCG19338.1"/>
    </source>
</evidence>
<protein>
    <recommendedName>
        <fullName evidence="4">DUF2690 domain-containing protein</fullName>
    </recommendedName>
</protein>
<dbReference type="RefSeq" id="WP_157747257.1">
    <property type="nucleotide sequence ID" value="NZ_JBFAAC010000002.1"/>
</dbReference>
<evidence type="ECO:0000256" key="1">
    <source>
        <dbReference type="SAM" id="SignalP"/>
    </source>
</evidence>